<dbReference type="InterPro" id="IPR000700">
    <property type="entry name" value="PAS-assoc_C"/>
</dbReference>
<dbReference type="PANTHER" id="PTHR45339:SF1">
    <property type="entry name" value="HYBRID SIGNAL TRANSDUCTION HISTIDINE KINASE J"/>
    <property type="match status" value="1"/>
</dbReference>
<dbReference type="PROSITE" id="PS50894">
    <property type="entry name" value="HPT"/>
    <property type="match status" value="1"/>
</dbReference>
<dbReference type="SMART" id="SM00448">
    <property type="entry name" value="REC"/>
    <property type="match status" value="2"/>
</dbReference>
<feature type="modified residue" description="4-aspartylphosphate" evidence="15">
    <location>
        <position position="842"/>
    </location>
</feature>
<dbReference type="InterPro" id="IPR000014">
    <property type="entry name" value="PAS"/>
</dbReference>
<dbReference type="SMART" id="SM00091">
    <property type="entry name" value="PAS"/>
    <property type="match status" value="2"/>
</dbReference>
<name>A0AA49GNR1_9BACT</name>
<feature type="domain" description="Response regulatory" evidence="17">
    <location>
        <begin position="650"/>
        <end position="769"/>
    </location>
</feature>
<dbReference type="Pfam" id="PF00072">
    <property type="entry name" value="Response_reg"/>
    <property type="match status" value="2"/>
</dbReference>
<dbReference type="InterPro" id="IPR001789">
    <property type="entry name" value="Sig_transdc_resp-reg_receiver"/>
</dbReference>
<evidence type="ECO:0000256" key="15">
    <source>
        <dbReference type="PROSITE-ProRule" id="PRU00169"/>
    </source>
</evidence>
<feature type="modified residue" description="4-aspartylphosphate" evidence="15">
    <location>
        <position position="699"/>
    </location>
</feature>
<dbReference type="CDD" id="cd16922">
    <property type="entry name" value="HATPase_EvgS-ArcB-TorS-like"/>
    <property type="match status" value="1"/>
</dbReference>
<dbReference type="InterPro" id="IPR003594">
    <property type="entry name" value="HATPase_dom"/>
</dbReference>
<evidence type="ECO:0000256" key="14">
    <source>
        <dbReference type="PROSITE-ProRule" id="PRU00110"/>
    </source>
</evidence>
<dbReference type="PROSITE" id="PS50109">
    <property type="entry name" value="HIS_KIN"/>
    <property type="match status" value="1"/>
</dbReference>
<dbReference type="InterPro" id="IPR005467">
    <property type="entry name" value="His_kinase_dom"/>
</dbReference>
<feature type="modified residue" description="Phosphohistidine" evidence="14">
    <location>
        <position position="992"/>
    </location>
</feature>
<dbReference type="Gene3D" id="3.40.50.2300">
    <property type="match status" value="2"/>
</dbReference>
<keyword evidence="8" id="KW-0547">Nucleotide-binding</keyword>
<dbReference type="Gene3D" id="3.30.565.10">
    <property type="entry name" value="Histidine kinase-like ATPase, C-terminal domain"/>
    <property type="match status" value="1"/>
</dbReference>
<dbReference type="Gene3D" id="1.10.287.130">
    <property type="match status" value="1"/>
</dbReference>
<dbReference type="InterPro" id="IPR036641">
    <property type="entry name" value="HPT_dom_sf"/>
</dbReference>
<reference evidence="21" key="2">
    <citation type="journal article" date="2024" name="Antonie Van Leeuwenhoek">
        <title>Roseihalotalea indica gen. nov., sp. nov., a halophilic Bacteroidetes from mesopelagic Southwest Indian Ocean with higher carbohydrate metabolic potential.</title>
        <authorList>
            <person name="Chen B."/>
            <person name="Zhang M."/>
            <person name="Lin D."/>
            <person name="Ye J."/>
            <person name="Tang K."/>
        </authorList>
    </citation>
    <scope>NUCLEOTIDE SEQUENCE</scope>
    <source>
        <strain evidence="21">TK19036</strain>
    </source>
</reference>
<reference evidence="21" key="1">
    <citation type="journal article" date="2023" name="Comput. Struct. Biotechnol. J.">
        <title>Discovery of a novel marine Bacteroidetes with a rich repertoire of carbohydrate-active enzymes.</title>
        <authorList>
            <person name="Chen B."/>
            <person name="Liu G."/>
            <person name="Chen Q."/>
            <person name="Wang H."/>
            <person name="Liu L."/>
            <person name="Tang K."/>
        </authorList>
    </citation>
    <scope>NUCLEOTIDE SEQUENCE</scope>
    <source>
        <strain evidence="21">TK19036</strain>
    </source>
</reference>
<evidence type="ECO:0000256" key="12">
    <source>
        <dbReference type="ARBA" id="ARBA00023012"/>
    </source>
</evidence>
<feature type="domain" description="PAC" evidence="19">
    <location>
        <begin position="342"/>
        <end position="393"/>
    </location>
</feature>
<dbReference type="GO" id="GO:0005524">
    <property type="term" value="F:ATP binding"/>
    <property type="evidence" value="ECO:0007669"/>
    <property type="project" value="UniProtKB-KW"/>
</dbReference>
<dbReference type="Gene3D" id="1.20.120.160">
    <property type="entry name" value="HPT domain"/>
    <property type="match status" value="1"/>
</dbReference>
<keyword evidence="5 15" id="KW-0597">Phosphoprotein</keyword>
<comment type="subcellular location">
    <subcellularLocation>
        <location evidence="2">Cell membrane</location>
        <topology evidence="2">Multi-pass membrane protein</topology>
    </subcellularLocation>
</comment>
<dbReference type="SMART" id="SM00387">
    <property type="entry name" value="HATPase_c"/>
    <property type="match status" value="1"/>
</dbReference>
<dbReference type="CDD" id="cd00082">
    <property type="entry name" value="HisKA"/>
    <property type="match status" value="1"/>
</dbReference>
<dbReference type="SUPFAM" id="SSF52172">
    <property type="entry name" value="CheY-like"/>
    <property type="match status" value="2"/>
</dbReference>
<dbReference type="Gene3D" id="3.30.450.20">
    <property type="entry name" value="PAS domain"/>
    <property type="match status" value="3"/>
</dbReference>
<evidence type="ECO:0000256" key="4">
    <source>
        <dbReference type="ARBA" id="ARBA00022475"/>
    </source>
</evidence>
<evidence type="ECO:0000259" key="18">
    <source>
        <dbReference type="PROSITE" id="PS50112"/>
    </source>
</evidence>
<dbReference type="InterPro" id="IPR035965">
    <property type="entry name" value="PAS-like_dom_sf"/>
</dbReference>
<evidence type="ECO:0000256" key="10">
    <source>
        <dbReference type="ARBA" id="ARBA00022840"/>
    </source>
</evidence>
<feature type="domain" description="PAS" evidence="18">
    <location>
        <begin position="142"/>
        <end position="212"/>
    </location>
</feature>
<comment type="catalytic activity">
    <reaction evidence="1">
        <text>ATP + protein L-histidine = ADP + protein N-phospho-L-histidine.</text>
        <dbReference type="EC" id="2.7.13.3"/>
    </reaction>
</comment>
<evidence type="ECO:0000259" key="16">
    <source>
        <dbReference type="PROSITE" id="PS50109"/>
    </source>
</evidence>
<keyword evidence="6" id="KW-0808">Transferase</keyword>
<dbReference type="InterPro" id="IPR003661">
    <property type="entry name" value="HisK_dim/P_dom"/>
</dbReference>
<dbReference type="PRINTS" id="PR00344">
    <property type="entry name" value="BCTRLSENSOR"/>
</dbReference>
<dbReference type="FunFam" id="3.30.565.10:FF:000010">
    <property type="entry name" value="Sensor histidine kinase RcsC"/>
    <property type="match status" value="1"/>
</dbReference>
<evidence type="ECO:0000256" key="2">
    <source>
        <dbReference type="ARBA" id="ARBA00004651"/>
    </source>
</evidence>
<keyword evidence="9" id="KW-0418">Kinase</keyword>
<dbReference type="InterPro" id="IPR036097">
    <property type="entry name" value="HisK_dim/P_sf"/>
</dbReference>
<dbReference type="InterPro" id="IPR008207">
    <property type="entry name" value="Sig_transdc_His_kin_Hpt_dom"/>
</dbReference>
<dbReference type="PROSITE" id="PS50112">
    <property type="entry name" value="PAS"/>
    <property type="match status" value="1"/>
</dbReference>
<feature type="domain" description="HPt" evidence="20">
    <location>
        <begin position="953"/>
        <end position="1045"/>
    </location>
</feature>
<dbReference type="SUPFAM" id="SSF47226">
    <property type="entry name" value="Histidine-containing phosphotransfer domain, HPT domain"/>
    <property type="match status" value="1"/>
</dbReference>
<dbReference type="PANTHER" id="PTHR45339">
    <property type="entry name" value="HYBRID SIGNAL TRANSDUCTION HISTIDINE KINASE J"/>
    <property type="match status" value="1"/>
</dbReference>
<evidence type="ECO:0000256" key="7">
    <source>
        <dbReference type="ARBA" id="ARBA00022692"/>
    </source>
</evidence>
<feature type="domain" description="PAC" evidence="19">
    <location>
        <begin position="96"/>
        <end position="148"/>
    </location>
</feature>
<dbReference type="PROSITE" id="PS50113">
    <property type="entry name" value="PAC"/>
    <property type="match status" value="2"/>
</dbReference>
<feature type="domain" description="Histidine kinase" evidence="16">
    <location>
        <begin position="411"/>
        <end position="634"/>
    </location>
</feature>
<dbReference type="InterPro" id="IPR004358">
    <property type="entry name" value="Sig_transdc_His_kin-like_C"/>
</dbReference>
<keyword evidence="10" id="KW-0067">ATP-binding</keyword>
<dbReference type="SUPFAM" id="SSF47384">
    <property type="entry name" value="Homodimeric domain of signal transducing histidine kinase"/>
    <property type="match status" value="1"/>
</dbReference>
<dbReference type="InterPro" id="IPR011006">
    <property type="entry name" value="CheY-like_superfamily"/>
</dbReference>
<evidence type="ECO:0000256" key="9">
    <source>
        <dbReference type="ARBA" id="ARBA00022777"/>
    </source>
</evidence>
<evidence type="ECO:0000256" key="8">
    <source>
        <dbReference type="ARBA" id="ARBA00022741"/>
    </source>
</evidence>
<dbReference type="GO" id="GO:0000155">
    <property type="term" value="F:phosphorelay sensor kinase activity"/>
    <property type="evidence" value="ECO:0007669"/>
    <property type="project" value="InterPro"/>
</dbReference>
<accession>A0AA49GNR1</accession>
<evidence type="ECO:0000259" key="20">
    <source>
        <dbReference type="PROSITE" id="PS50894"/>
    </source>
</evidence>
<dbReference type="InterPro" id="IPR036890">
    <property type="entry name" value="HATPase_C_sf"/>
</dbReference>
<evidence type="ECO:0000256" key="13">
    <source>
        <dbReference type="ARBA" id="ARBA00023136"/>
    </source>
</evidence>
<keyword evidence="4" id="KW-1003">Cell membrane</keyword>
<proteinExistence type="predicted"/>
<dbReference type="SUPFAM" id="SSF55874">
    <property type="entry name" value="ATPase domain of HSP90 chaperone/DNA topoisomerase II/histidine kinase"/>
    <property type="match status" value="1"/>
</dbReference>
<dbReference type="SUPFAM" id="SSF55785">
    <property type="entry name" value="PYP-like sensor domain (PAS domain)"/>
    <property type="match status" value="3"/>
</dbReference>
<dbReference type="SMART" id="SM00388">
    <property type="entry name" value="HisKA"/>
    <property type="match status" value="1"/>
</dbReference>
<dbReference type="SMART" id="SM00086">
    <property type="entry name" value="PAC"/>
    <property type="match status" value="3"/>
</dbReference>
<dbReference type="EC" id="2.7.13.3" evidence="3"/>
<dbReference type="FunFam" id="1.10.287.130:FF:000003">
    <property type="entry name" value="Histidine kinase"/>
    <property type="match status" value="1"/>
</dbReference>
<dbReference type="Pfam" id="PF00512">
    <property type="entry name" value="HisKA"/>
    <property type="match status" value="1"/>
</dbReference>
<dbReference type="InterPro" id="IPR013655">
    <property type="entry name" value="PAS_fold_3"/>
</dbReference>
<keyword evidence="13" id="KW-0472">Membrane</keyword>
<evidence type="ECO:0000259" key="19">
    <source>
        <dbReference type="PROSITE" id="PS50113"/>
    </source>
</evidence>
<dbReference type="GO" id="GO:0005886">
    <property type="term" value="C:plasma membrane"/>
    <property type="evidence" value="ECO:0007669"/>
    <property type="project" value="UniProtKB-SubCell"/>
</dbReference>
<evidence type="ECO:0000256" key="3">
    <source>
        <dbReference type="ARBA" id="ARBA00012438"/>
    </source>
</evidence>
<dbReference type="Pfam" id="PF01627">
    <property type="entry name" value="Hpt"/>
    <property type="match status" value="1"/>
</dbReference>
<dbReference type="Pfam" id="PF08447">
    <property type="entry name" value="PAS_3"/>
    <property type="match status" value="2"/>
</dbReference>
<dbReference type="CDD" id="cd17546">
    <property type="entry name" value="REC_hyHK_CKI1_RcsC-like"/>
    <property type="match status" value="2"/>
</dbReference>
<keyword evidence="7" id="KW-0812">Transmembrane</keyword>
<dbReference type="PROSITE" id="PS50110">
    <property type="entry name" value="RESPONSE_REGULATORY"/>
    <property type="match status" value="2"/>
</dbReference>
<evidence type="ECO:0000259" key="17">
    <source>
        <dbReference type="PROSITE" id="PS50110"/>
    </source>
</evidence>
<evidence type="ECO:0000313" key="21">
    <source>
        <dbReference type="EMBL" id="WKN34454.1"/>
    </source>
</evidence>
<evidence type="ECO:0000256" key="1">
    <source>
        <dbReference type="ARBA" id="ARBA00000085"/>
    </source>
</evidence>
<gene>
    <name evidence="21" type="ORF">K4G66_18925</name>
</gene>
<dbReference type="NCBIfam" id="TIGR00229">
    <property type="entry name" value="sensory_box"/>
    <property type="match status" value="2"/>
</dbReference>
<dbReference type="Pfam" id="PF13426">
    <property type="entry name" value="PAS_9"/>
    <property type="match status" value="1"/>
</dbReference>
<dbReference type="Pfam" id="PF02518">
    <property type="entry name" value="HATPase_c"/>
    <property type="match status" value="1"/>
</dbReference>
<dbReference type="EMBL" id="CP120682">
    <property type="protein sequence ID" value="WKN34454.1"/>
    <property type="molecule type" value="Genomic_DNA"/>
</dbReference>
<evidence type="ECO:0000256" key="5">
    <source>
        <dbReference type="ARBA" id="ARBA00022553"/>
    </source>
</evidence>
<organism evidence="21">
    <name type="scientific">Roseihalotalea indica</name>
    <dbReference type="NCBI Taxonomy" id="2867963"/>
    <lineage>
        <taxon>Bacteria</taxon>
        <taxon>Pseudomonadati</taxon>
        <taxon>Bacteroidota</taxon>
        <taxon>Cytophagia</taxon>
        <taxon>Cytophagales</taxon>
        <taxon>Catalimonadaceae</taxon>
        <taxon>Roseihalotalea</taxon>
    </lineage>
</organism>
<keyword evidence="11" id="KW-1133">Transmembrane helix</keyword>
<sequence length="1046" mass="118953">MKQNDHYLKQELFNLMKSDDTIFDFIQNTSLDGMWYWDLENPQHEWMSPSFWTTLGYDPAIMPHDPAAWQDIIFAEDLQEAHTAVTLHLQNPTIPYDQIVRYRHKNNTTVWIRCRGMAIRDPHGKPLRMLGAHINVTAVKQKEAELQSFLDDANDLIQSVDQHGKYMYVNRTWCQTLGYTAEEAKELTIFNVIEAKYHEHCRQQLSQLEKESSNIQVNVVFLTKRGVPVHVEGHVSLHVQTDGGYHSRGIFRNVTARYQAEQELHRTKEMLEQTNSVARVGGWELDLIQNTLYWTPMTKEIHEVSTDFIPDLATGMAFYKKGDSQKKITQAFERAITLGEPYDVELQIVTAKGNERWVRAIGRTEMKHEKCVRIYGTFQDIEEQKSNEQNLREAMQEAQAASVAKSEFLANMSHEIRTPLNGVIGFSDLLMKTDLQQNQKQYMQAVHHSAGALLDLINDILDFSKIEAGKLEISPEKCPVWELLEQVSDIVKHKVEEKDLELLLNIAPDVPQYVWVDPVRLRQILINLLGNAIKFTEAGEIELSVLALPVKTIKEQCYLQFSVRDTGIGIAPNRQDTIFKAFSQEDASTTRKYGGTGLGLTISNQLLELMSSKMVLKSEIGVGSTFSFKILVESEEGQHPKLQNHRPIHQILIVDDHPKNCQIIQDMLTLQQISSEIAFNGLEAMEKVKNNDFDAMIIDYHMPYLNGLQVIKEIRETLGKSQEKLPIILLHSAANDRQINLSRHQLGIQKVLSKPITLQQLTHALAGIDAPQISMSVEANDSGFLTDRPINILVADDNPMNRILAKTMLFQIVPKANIREAGDGCEAIEQFKQGPFEVIFMDVQMPRLSGYQASEQIRMLEKGGDVIIIALTASIVKGERERCLNAGMNDYISKPFILKTLKAKLEPWVVAIENGLVRPSKTLLAEEATAQSKRAVPLHFSLDKCRSTMQIQDVAVIQELAEELLHQVEKDIPLMKQAFHQNDLDKIRKLGHKHRGSAQMMSMEQLAGVFSTIEELTEFEDQNVTGLLLELECELSYLKEQLKLSV</sequence>
<dbReference type="InterPro" id="IPR001610">
    <property type="entry name" value="PAC"/>
</dbReference>
<evidence type="ECO:0000256" key="11">
    <source>
        <dbReference type="ARBA" id="ARBA00022989"/>
    </source>
</evidence>
<keyword evidence="12" id="KW-0902">Two-component regulatory system</keyword>
<dbReference type="AlphaFoldDB" id="A0AA49GNR1"/>
<dbReference type="CDD" id="cd00130">
    <property type="entry name" value="PAS"/>
    <property type="match status" value="2"/>
</dbReference>
<protein>
    <recommendedName>
        <fullName evidence="3">histidine kinase</fullName>
        <ecNumber evidence="3">2.7.13.3</ecNumber>
    </recommendedName>
</protein>
<feature type="domain" description="Response regulatory" evidence="17">
    <location>
        <begin position="791"/>
        <end position="909"/>
    </location>
</feature>
<evidence type="ECO:0000256" key="6">
    <source>
        <dbReference type="ARBA" id="ARBA00022679"/>
    </source>
</evidence>